<gene>
    <name evidence="1" type="ORF">ACFQ27_03850</name>
</gene>
<protein>
    <submittedName>
        <fullName evidence="1">Uncharacterized protein</fullName>
    </submittedName>
</protein>
<evidence type="ECO:0000313" key="2">
    <source>
        <dbReference type="Proteomes" id="UP001597216"/>
    </source>
</evidence>
<proteinExistence type="predicted"/>
<organism evidence="1 2">
    <name type="scientific">Phenylobacterium conjunctum</name>
    <dbReference type="NCBI Taxonomy" id="1298959"/>
    <lineage>
        <taxon>Bacteria</taxon>
        <taxon>Pseudomonadati</taxon>
        <taxon>Pseudomonadota</taxon>
        <taxon>Alphaproteobacteria</taxon>
        <taxon>Caulobacterales</taxon>
        <taxon>Caulobacteraceae</taxon>
        <taxon>Phenylobacterium</taxon>
    </lineage>
</organism>
<evidence type="ECO:0000313" key="1">
    <source>
        <dbReference type="EMBL" id="MFD1189702.1"/>
    </source>
</evidence>
<keyword evidence="2" id="KW-1185">Reference proteome</keyword>
<reference evidence="2" key="1">
    <citation type="journal article" date="2019" name="Int. J. Syst. Evol. Microbiol.">
        <title>The Global Catalogue of Microorganisms (GCM) 10K type strain sequencing project: providing services to taxonomists for standard genome sequencing and annotation.</title>
        <authorList>
            <consortium name="The Broad Institute Genomics Platform"/>
            <consortium name="The Broad Institute Genome Sequencing Center for Infectious Disease"/>
            <person name="Wu L."/>
            <person name="Ma J."/>
        </authorList>
    </citation>
    <scope>NUCLEOTIDE SEQUENCE [LARGE SCALE GENOMIC DNA]</scope>
    <source>
        <strain evidence="2">CCUG 55074</strain>
    </source>
</reference>
<accession>A0ABW3T0D7</accession>
<dbReference type="Proteomes" id="UP001597216">
    <property type="component" value="Unassembled WGS sequence"/>
</dbReference>
<sequence length="147" mass="16072">MGLFFDIMPVLAGTLMEERDHWRQDAAARLSMAVAVASADRKRGDLDRASFVEVSVIMPTVAALRDALAGESHWPCCTGCNAPIREGHVVYYYDEGADYAHVDCGDVLLNGRAVPEEAQRWAEDPEFTPAGIAKTLADADAYLRGRD</sequence>
<name>A0ABW3T0D7_9CAUL</name>
<dbReference type="RefSeq" id="WP_377352614.1">
    <property type="nucleotide sequence ID" value="NZ_JBHTLQ010000006.1"/>
</dbReference>
<dbReference type="EMBL" id="JBHTLQ010000006">
    <property type="protein sequence ID" value="MFD1189702.1"/>
    <property type="molecule type" value="Genomic_DNA"/>
</dbReference>
<comment type="caution">
    <text evidence="1">The sequence shown here is derived from an EMBL/GenBank/DDBJ whole genome shotgun (WGS) entry which is preliminary data.</text>
</comment>